<dbReference type="EMBL" id="JACDUR010000002">
    <property type="protein sequence ID" value="MBA2890946.1"/>
    <property type="molecule type" value="Genomic_DNA"/>
</dbReference>
<evidence type="ECO:0000313" key="4">
    <source>
        <dbReference type="Proteomes" id="UP000530928"/>
    </source>
</evidence>
<comment type="caution">
    <text evidence="3">The sequence shown here is derived from an EMBL/GenBank/DDBJ whole genome shotgun (WGS) entry which is preliminary data.</text>
</comment>
<dbReference type="Gene3D" id="3.20.20.80">
    <property type="entry name" value="Glycosidases"/>
    <property type="match status" value="1"/>
</dbReference>
<evidence type="ECO:0000259" key="2">
    <source>
        <dbReference type="Pfam" id="PF14488"/>
    </source>
</evidence>
<dbReference type="Pfam" id="PF14488">
    <property type="entry name" value="DUF4434"/>
    <property type="match status" value="1"/>
</dbReference>
<dbReference type="InterPro" id="IPR027849">
    <property type="entry name" value="DUF4434"/>
</dbReference>
<dbReference type="RefSeq" id="WP_181609715.1">
    <property type="nucleotide sequence ID" value="NZ_BAABAM010000006.1"/>
</dbReference>
<evidence type="ECO:0000256" key="1">
    <source>
        <dbReference type="SAM" id="SignalP"/>
    </source>
</evidence>
<reference evidence="3 4" key="1">
    <citation type="submission" date="2020-07" db="EMBL/GenBank/DDBJ databases">
        <title>Genomic Encyclopedia of Type Strains, Phase IV (KMG-IV): sequencing the most valuable type-strain genomes for metagenomic binning, comparative biology and taxonomic classification.</title>
        <authorList>
            <person name="Goeker M."/>
        </authorList>
    </citation>
    <scope>NUCLEOTIDE SEQUENCE [LARGE SCALE GENOMIC DNA]</scope>
    <source>
        <strain evidence="3 4">DSM 45533</strain>
    </source>
</reference>
<accession>A0A7W0CGW8</accession>
<evidence type="ECO:0000313" key="3">
    <source>
        <dbReference type="EMBL" id="MBA2890946.1"/>
    </source>
</evidence>
<dbReference type="PROSITE" id="PS51257">
    <property type="entry name" value="PROKAR_LIPOPROTEIN"/>
    <property type="match status" value="1"/>
</dbReference>
<keyword evidence="1" id="KW-0732">Signal</keyword>
<sequence length="498" mass="54199">MRRLLTVITTMLVIAACQQAPAERLPPPRAECAPRDTRVVAPYPISGYWVTPDPDACRTRRTVEAMHRLGADTVIVSGPRLVPGAHAQAGPEVERVFTYDAQEEFGPALTSCPGRDRVEDGARLLFVPVEGTCESGRYDLIVVRSLGDGVGHLAREAAAFGMKLYSGLPAAPQDTAKPWLPDLSALRPLSVLTELILKDYQARYGTPPGLYQTFELALRERHDNDPIIDLYRAQHRVVAQTMPGATLLLSPYLDARRGRGYAPKLVAQGMRDLASTRSGLPMVIAAQDSRGTGKVGVFTPDEAAAALDPNLEPIVGPGTNEQAYHGSTRDYFLAASRTRLDGVELWMNLEVFEPSPQSGACTRPVQPQRGRTVKDRVDRQLSAAAGLVAKVVSYAWDPYLTCAEDSRQPLGEEIAARWSEPIVYSAARSGDGLALRGHRLDGARITISYRAAGGPFTTVEAVGAAWVPFAPADVDPRWPWIRVSAGNATFSLRWDERL</sequence>
<organism evidence="3 4">
    <name type="scientific">Nonomuraea soli</name>
    <dbReference type="NCBI Taxonomy" id="1032476"/>
    <lineage>
        <taxon>Bacteria</taxon>
        <taxon>Bacillati</taxon>
        <taxon>Actinomycetota</taxon>
        <taxon>Actinomycetes</taxon>
        <taxon>Streptosporangiales</taxon>
        <taxon>Streptosporangiaceae</taxon>
        <taxon>Nonomuraea</taxon>
    </lineage>
</organism>
<proteinExistence type="predicted"/>
<feature type="domain" description="DUF4434" evidence="2">
    <location>
        <begin position="148"/>
        <end position="400"/>
    </location>
</feature>
<feature type="signal peptide" evidence="1">
    <location>
        <begin position="1"/>
        <end position="22"/>
    </location>
</feature>
<gene>
    <name evidence="3" type="ORF">HNR30_002287</name>
</gene>
<dbReference type="AlphaFoldDB" id="A0A7W0CGW8"/>
<dbReference type="Proteomes" id="UP000530928">
    <property type="component" value="Unassembled WGS sequence"/>
</dbReference>
<name>A0A7W0CGW8_9ACTN</name>
<keyword evidence="4" id="KW-1185">Reference proteome</keyword>
<protein>
    <recommendedName>
        <fullName evidence="2">DUF4434 domain-containing protein</fullName>
    </recommendedName>
</protein>
<feature type="chain" id="PRO_5030791494" description="DUF4434 domain-containing protein" evidence="1">
    <location>
        <begin position="23"/>
        <end position="498"/>
    </location>
</feature>